<evidence type="ECO:0000259" key="1">
    <source>
        <dbReference type="Pfam" id="PF26605"/>
    </source>
</evidence>
<dbReference type="EMBL" id="BSXW01000440">
    <property type="protein sequence ID" value="GMF22410.1"/>
    <property type="molecule type" value="Genomic_DNA"/>
</dbReference>
<dbReference type="InterPro" id="IPR058256">
    <property type="entry name" value="WLGC"/>
</dbReference>
<proteinExistence type="predicted"/>
<dbReference type="InterPro" id="IPR032675">
    <property type="entry name" value="LRR_dom_sf"/>
</dbReference>
<dbReference type="Proteomes" id="UP001165083">
    <property type="component" value="Unassembled WGS sequence"/>
</dbReference>
<name>A0A9W6TZ68_9STRA</name>
<evidence type="ECO:0000313" key="3">
    <source>
        <dbReference type="Proteomes" id="UP001165083"/>
    </source>
</evidence>
<sequence length="251" mass="27476">MCMRMSRLTRIDFPGRSWKAEVGLVYLPDDIFDDMSSLTVLHLGTQLALPRLPSFKGLENLKLFAVSGALSLTELPSFDNLGRLERLVIAIAPLIEILPDFSAVTNLKSFITMDRGTWCCNGFLGQCDLTNPLCGIHPLWGTPAATCVPANRTASAATLKVAARFTESICGGLVGPNMQPDPTEDTMALCNGILYHECQLPGFPQAICYNARFMGIACTPSPFPIEMRRRQIRQGAGESCNPKYEAWLGCK</sequence>
<accession>A0A9W6TZ68</accession>
<dbReference type="SUPFAM" id="SSF52058">
    <property type="entry name" value="L domain-like"/>
    <property type="match status" value="1"/>
</dbReference>
<reference evidence="2" key="1">
    <citation type="submission" date="2023-04" db="EMBL/GenBank/DDBJ databases">
        <title>Phytophthora lilii NBRC 32176.</title>
        <authorList>
            <person name="Ichikawa N."/>
            <person name="Sato H."/>
            <person name="Tonouchi N."/>
        </authorList>
    </citation>
    <scope>NUCLEOTIDE SEQUENCE</scope>
    <source>
        <strain evidence="2">NBRC 32176</strain>
    </source>
</reference>
<dbReference type="AlphaFoldDB" id="A0A9W6TZ68"/>
<feature type="domain" description="WLGC" evidence="1">
    <location>
        <begin position="186"/>
        <end position="251"/>
    </location>
</feature>
<evidence type="ECO:0000313" key="2">
    <source>
        <dbReference type="EMBL" id="GMF22410.1"/>
    </source>
</evidence>
<comment type="caution">
    <text evidence="2">The sequence shown here is derived from an EMBL/GenBank/DDBJ whole genome shotgun (WGS) entry which is preliminary data.</text>
</comment>
<keyword evidence="3" id="KW-1185">Reference proteome</keyword>
<protein>
    <submittedName>
        <fullName evidence="2">Unnamed protein product</fullName>
    </submittedName>
</protein>
<organism evidence="2 3">
    <name type="scientific">Phytophthora lilii</name>
    <dbReference type="NCBI Taxonomy" id="2077276"/>
    <lineage>
        <taxon>Eukaryota</taxon>
        <taxon>Sar</taxon>
        <taxon>Stramenopiles</taxon>
        <taxon>Oomycota</taxon>
        <taxon>Peronosporomycetes</taxon>
        <taxon>Peronosporales</taxon>
        <taxon>Peronosporaceae</taxon>
        <taxon>Phytophthora</taxon>
    </lineage>
</organism>
<dbReference type="Gene3D" id="3.80.10.10">
    <property type="entry name" value="Ribonuclease Inhibitor"/>
    <property type="match status" value="1"/>
</dbReference>
<dbReference type="OrthoDB" id="105893at2759"/>
<gene>
    <name evidence="2" type="ORF">Plil01_000892800</name>
</gene>
<dbReference type="Pfam" id="PF26605">
    <property type="entry name" value="WLGC"/>
    <property type="match status" value="1"/>
</dbReference>